<evidence type="ECO:0000256" key="1">
    <source>
        <dbReference type="ARBA" id="ARBA00004141"/>
    </source>
</evidence>
<keyword evidence="3" id="KW-0813">Transport</keyword>
<dbReference type="Proteomes" id="UP000189580">
    <property type="component" value="Chromosome a"/>
</dbReference>
<keyword evidence="6 9" id="KW-1133">Transmembrane helix</keyword>
<organism evidence="10 11">
    <name type="scientific">Sugiyamaella lignohabitans</name>
    <dbReference type="NCBI Taxonomy" id="796027"/>
    <lineage>
        <taxon>Eukaryota</taxon>
        <taxon>Fungi</taxon>
        <taxon>Dikarya</taxon>
        <taxon>Ascomycota</taxon>
        <taxon>Saccharomycotina</taxon>
        <taxon>Dipodascomycetes</taxon>
        <taxon>Dipodascales</taxon>
        <taxon>Trichomonascaceae</taxon>
        <taxon>Sugiyamaella</taxon>
    </lineage>
</organism>
<feature type="region of interest" description="Disordered" evidence="8">
    <location>
        <begin position="1"/>
        <end position="55"/>
    </location>
</feature>
<feature type="transmembrane region" description="Helical" evidence="9">
    <location>
        <begin position="245"/>
        <end position="264"/>
    </location>
</feature>
<evidence type="ECO:0000313" key="10">
    <source>
        <dbReference type="EMBL" id="ANB13286.1"/>
    </source>
</evidence>
<dbReference type="FunFam" id="1.20.1250.20:FF:000085">
    <property type="entry name" value="MFS peptide transporter Ptr2"/>
    <property type="match status" value="1"/>
</dbReference>
<dbReference type="InterPro" id="IPR036259">
    <property type="entry name" value="MFS_trans_sf"/>
</dbReference>
<feature type="transmembrane region" description="Helical" evidence="9">
    <location>
        <begin position="407"/>
        <end position="427"/>
    </location>
</feature>
<name>A0A167DTY0_9ASCO</name>
<feature type="transmembrane region" description="Helical" evidence="9">
    <location>
        <begin position="162"/>
        <end position="183"/>
    </location>
</feature>
<reference evidence="10 11" key="1">
    <citation type="submission" date="2016-02" db="EMBL/GenBank/DDBJ databases">
        <title>Complete genome sequence and transcriptome regulation of the pentose utilising yeast Sugiyamaella lignohabitans.</title>
        <authorList>
            <person name="Bellasio M."/>
            <person name="Peymann A."/>
            <person name="Valli M."/>
            <person name="Sipitzky M."/>
            <person name="Graf A."/>
            <person name="Sauer M."/>
            <person name="Marx H."/>
            <person name="Mattanovich D."/>
        </authorList>
    </citation>
    <scope>NUCLEOTIDE SEQUENCE [LARGE SCALE GENOMIC DNA]</scope>
    <source>
        <strain evidence="10 11">CBS 10342</strain>
    </source>
</reference>
<accession>A0A167DTY0</accession>
<dbReference type="Pfam" id="PF00854">
    <property type="entry name" value="PTR2"/>
    <property type="match status" value="1"/>
</dbReference>
<dbReference type="SUPFAM" id="SSF103473">
    <property type="entry name" value="MFS general substrate transporter"/>
    <property type="match status" value="1"/>
</dbReference>
<dbReference type="EMBL" id="CP014501">
    <property type="protein sequence ID" value="ANB13286.1"/>
    <property type="molecule type" value="Genomic_DNA"/>
</dbReference>
<feature type="transmembrane region" description="Helical" evidence="9">
    <location>
        <begin position="489"/>
        <end position="509"/>
    </location>
</feature>
<evidence type="ECO:0000313" key="11">
    <source>
        <dbReference type="Proteomes" id="UP000189580"/>
    </source>
</evidence>
<feature type="transmembrane region" description="Helical" evidence="9">
    <location>
        <begin position="521"/>
        <end position="544"/>
    </location>
</feature>
<keyword evidence="5" id="KW-0571">Peptide transport</keyword>
<evidence type="ECO:0000256" key="4">
    <source>
        <dbReference type="ARBA" id="ARBA00022692"/>
    </source>
</evidence>
<dbReference type="AlphaFoldDB" id="A0A167DTY0"/>
<evidence type="ECO:0000256" key="3">
    <source>
        <dbReference type="ARBA" id="ARBA00022448"/>
    </source>
</evidence>
<comment type="similarity">
    <text evidence="2">Belongs to the major facilitator superfamily. Proton-dependent oligopeptide transporter (POT/PTR) (TC 2.A.17) family.</text>
</comment>
<keyword evidence="4 9" id="KW-0812">Transmembrane</keyword>
<dbReference type="PANTHER" id="PTHR11654">
    <property type="entry name" value="OLIGOPEPTIDE TRANSPORTER-RELATED"/>
    <property type="match status" value="1"/>
</dbReference>
<dbReference type="GO" id="GO:0071916">
    <property type="term" value="F:dipeptide transmembrane transporter activity"/>
    <property type="evidence" value="ECO:0007669"/>
    <property type="project" value="UniProtKB-ARBA"/>
</dbReference>
<evidence type="ECO:0000256" key="6">
    <source>
        <dbReference type="ARBA" id="ARBA00022989"/>
    </source>
</evidence>
<evidence type="ECO:0000256" key="9">
    <source>
        <dbReference type="SAM" id="Phobius"/>
    </source>
</evidence>
<evidence type="ECO:0000256" key="8">
    <source>
        <dbReference type="SAM" id="MobiDB-lite"/>
    </source>
</evidence>
<evidence type="ECO:0000256" key="5">
    <source>
        <dbReference type="ARBA" id="ARBA00022856"/>
    </source>
</evidence>
<evidence type="ECO:0000256" key="7">
    <source>
        <dbReference type="ARBA" id="ARBA00023136"/>
    </source>
</evidence>
<keyword evidence="11" id="KW-1185">Reference proteome</keyword>
<gene>
    <name evidence="10" type="primary">PTR2</name>
    <name evidence="10" type="ORF">AWJ20_1570</name>
</gene>
<feature type="transmembrane region" description="Helical" evidence="9">
    <location>
        <begin position="189"/>
        <end position="206"/>
    </location>
</feature>
<feature type="transmembrane region" description="Helical" evidence="9">
    <location>
        <begin position="439"/>
        <end position="459"/>
    </location>
</feature>
<comment type="subcellular location">
    <subcellularLocation>
        <location evidence="1">Membrane</location>
        <topology evidence="1">Multi-pass membrane protein</topology>
    </subcellularLocation>
</comment>
<dbReference type="GO" id="GO:0005886">
    <property type="term" value="C:plasma membrane"/>
    <property type="evidence" value="ECO:0007669"/>
    <property type="project" value="UniProtKB-ARBA"/>
</dbReference>
<dbReference type="InterPro" id="IPR000109">
    <property type="entry name" value="POT_fam"/>
</dbReference>
<feature type="transmembrane region" description="Helical" evidence="9">
    <location>
        <begin position="550"/>
        <end position="571"/>
    </location>
</feature>
<dbReference type="RefSeq" id="XP_018735763.1">
    <property type="nucleotide sequence ID" value="XM_018878462.1"/>
</dbReference>
<feature type="compositionally biased region" description="Acidic residues" evidence="8">
    <location>
        <begin position="44"/>
        <end position="55"/>
    </location>
</feature>
<evidence type="ECO:0000256" key="2">
    <source>
        <dbReference type="ARBA" id="ARBA00005982"/>
    </source>
</evidence>
<keyword evidence="5" id="KW-0653">Protein transport</keyword>
<feature type="transmembrane region" description="Helical" evidence="9">
    <location>
        <begin position="130"/>
        <end position="150"/>
    </location>
</feature>
<feature type="compositionally biased region" description="Polar residues" evidence="8">
    <location>
        <begin position="1"/>
        <end position="12"/>
    </location>
</feature>
<dbReference type="Gene3D" id="1.20.1250.20">
    <property type="entry name" value="MFS general substrate transporter like domains"/>
    <property type="match status" value="1"/>
</dbReference>
<feature type="transmembrane region" description="Helical" evidence="9">
    <location>
        <begin position="369"/>
        <end position="387"/>
    </location>
</feature>
<sequence>MSSSERYLTSSAAIEVSEVEPTASRSNSLSKNDRIEYDSAEITSSDEDFPEPTDEELSTLRKVAGAIPATAYTLCVVEFAERASYYGCSNVFSNFIQFPLPKGGNGAGAPPRGSEETAGALGQGLQVASALTLLFTFLAYTIPILGGYIADVKWGRYKTICFGIFVCGVAHILMTIGAIPSILQRGHGMAPFVISLLILAFGAGMFKSNIAPTVIDQYPHKKPYVSVLATGERVIVDPEATVQKILLTYYGVINIGAFFGLVTTTSERYVGYWLAYLEPGIVYFLCPIVLFFAYKKTVKVPPQGSELTQVFKIIGTAIKKGGLKNITNMRFWEAAKPSNLAAAGALTESVDWTDSLVDDVKRTFKACQIFLFFVVYNLNDGGIGSIQNSQAAAMTTKGAPNDLLSNFNPLTIIVLVPILNYGLYPFLRKRNINFGRISRITFGFVLAALSSVIGAILQWRVYKTSPCGYYATDCQIGDGVSPLSVWWQVPLYALGAASECFCNVTMYELAYARSPKNMRGLVMSLCLFTTALSSAVAEAVTPALIDPHLIWPFVGTAVAGFVLAALFYYLYRELDHDEFYNIEGEQEAVASSGIEGLHVDEKV</sequence>
<feature type="transmembrane region" description="Helical" evidence="9">
    <location>
        <begin position="270"/>
        <end position="294"/>
    </location>
</feature>
<dbReference type="OrthoDB" id="8904098at2759"/>
<protein>
    <submittedName>
        <fullName evidence="10">Ptr2p</fullName>
    </submittedName>
</protein>
<dbReference type="GeneID" id="30033387"/>
<dbReference type="KEGG" id="slb:AWJ20_1570"/>
<proteinExistence type="inferred from homology"/>
<keyword evidence="7 9" id="KW-0472">Membrane</keyword>